<dbReference type="SUPFAM" id="SSF55031">
    <property type="entry name" value="Bacterial exopeptidase dimerisation domain"/>
    <property type="match status" value="1"/>
</dbReference>
<sequence>MVKVKRLVDIFIRLVETASVSGRESAVRDLLQQWFQQRGLTLVEDEAGQELGGDSGNLLLQIPGTMEGPTLLFAAHMDTVEPGIGVKAVVDEDGFIRSKGDTILGSDDKAAIAVLLEVFDILKEKGISHPPLEFLFTVSEEQGLKGAKAFDFKQLKSKIAYVLDAGDKPGAIIIQSPCQNEMEYTAFGRAAHAGINPEDGINAIQLVAHALAAMPCGRIDDETTCNFGGIEGGTARNIVAEFCRVKGEARSLRREKLDLLSTELKDIFIAEVEKRGGKAEVAVRSLYPEIRLEESEEVVQLAARAARNIGLKPRLLSTGGGSDASIINGQGIRCANLGVGMRAVHTCNEHISIEDLVNDARWVLGIIEEAARIGE</sequence>
<dbReference type="PROSITE" id="PS00758">
    <property type="entry name" value="ARGE_DAPE_CPG2_1"/>
    <property type="match status" value="1"/>
</dbReference>
<dbReference type="GO" id="GO:0004177">
    <property type="term" value="F:aminopeptidase activity"/>
    <property type="evidence" value="ECO:0007669"/>
    <property type="project" value="UniProtKB-UniRule"/>
</dbReference>
<dbReference type="GO" id="GO:0008237">
    <property type="term" value="F:metallopeptidase activity"/>
    <property type="evidence" value="ECO:0007669"/>
    <property type="project" value="UniProtKB-KW"/>
</dbReference>
<feature type="active site" description="Proton acceptor" evidence="8">
    <location>
        <position position="140"/>
    </location>
</feature>
<feature type="binding site" evidence="9">
    <location>
        <position position="164"/>
    </location>
    <ligand>
        <name>Zn(2+)</name>
        <dbReference type="ChEBI" id="CHEBI:29105"/>
        <label>1</label>
    </ligand>
</feature>
<keyword evidence="6" id="KW-0482">Metalloprotease</keyword>
<gene>
    <name evidence="11" type="ORF">DDZ44_10170</name>
</gene>
<dbReference type="InterPro" id="IPR036264">
    <property type="entry name" value="Bact_exopeptidase_dim_dom"/>
</dbReference>
<dbReference type="AlphaFoldDB" id="A0A354YY68"/>
<dbReference type="GO" id="GO:0006508">
    <property type="term" value="P:proteolysis"/>
    <property type="evidence" value="ECO:0007669"/>
    <property type="project" value="UniProtKB-KW"/>
</dbReference>
<evidence type="ECO:0000256" key="9">
    <source>
        <dbReference type="PIRSR" id="PIRSR001123-2"/>
    </source>
</evidence>
<evidence type="ECO:0000313" key="12">
    <source>
        <dbReference type="Proteomes" id="UP000263273"/>
    </source>
</evidence>
<dbReference type="EMBL" id="DNZF01000220">
    <property type="protein sequence ID" value="HBK54290.1"/>
    <property type="molecule type" value="Genomic_DNA"/>
</dbReference>
<proteinExistence type="inferred from homology"/>
<dbReference type="Gene3D" id="3.30.70.360">
    <property type="match status" value="1"/>
</dbReference>
<dbReference type="STRING" id="378794.GCA_001570625_02520"/>
<reference evidence="11 12" key="1">
    <citation type="journal article" date="2018" name="Nat. Biotechnol.">
        <title>A standardized bacterial taxonomy based on genome phylogeny substantially revises the tree of life.</title>
        <authorList>
            <person name="Parks D.H."/>
            <person name="Chuvochina M."/>
            <person name="Waite D.W."/>
            <person name="Rinke C."/>
            <person name="Skarshewski A."/>
            <person name="Chaumeil P.A."/>
            <person name="Hugenholtz P."/>
        </authorList>
    </citation>
    <scope>NUCLEOTIDE SEQUENCE [LARGE SCALE GENOMIC DNA]</scope>
    <source>
        <strain evidence="11">UBA10948</strain>
    </source>
</reference>
<comment type="caution">
    <text evidence="11">The sequence shown here is derived from an EMBL/GenBank/DDBJ whole genome shotgun (WGS) entry which is preliminary data.</text>
</comment>
<evidence type="ECO:0000256" key="2">
    <source>
        <dbReference type="ARBA" id="ARBA00022670"/>
    </source>
</evidence>
<accession>A0A354YY68</accession>
<comment type="cofactor">
    <cofactor evidence="9">
        <name>a divalent metal cation</name>
        <dbReference type="ChEBI" id="CHEBI:60240"/>
    </cofactor>
    <text evidence="9">Binds 2 divalent metal cations per subunit.</text>
</comment>
<evidence type="ECO:0000256" key="4">
    <source>
        <dbReference type="ARBA" id="ARBA00022801"/>
    </source>
</evidence>
<dbReference type="Pfam" id="PF07687">
    <property type="entry name" value="M20_dimer"/>
    <property type="match status" value="1"/>
</dbReference>
<evidence type="ECO:0000259" key="10">
    <source>
        <dbReference type="Pfam" id="PF07687"/>
    </source>
</evidence>
<comment type="cofactor">
    <cofactor evidence="1">
        <name>Zn(2+)</name>
        <dbReference type="ChEBI" id="CHEBI:29105"/>
    </cofactor>
</comment>
<feature type="binding site" evidence="9">
    <location>
        <position position="107"/>
    </location>
    <ligand>
        <name>Zn(2+)</name>
        <dbReference type="ChEBI" id="CHEBI:29105"/>
        <label>2</label>
    </ligand>
</feature>
<protein>
    <submittedName>
        <fullName evidence="11">Peptidase M20</fullName>
    </submittedName>
</protein>
<dbReference type="PANTHER" id="PTHR42994">
    <property type="entry name" value="PEPTIDASE T"/>
    <property type="match status" value="1"/>
</dbReference>
<dbReference type="InterPro" id="IPR001261">
    <property type="entry name" value="ArgE/DapE_CS"/>
</dbReference>
<feature type="binding site" evidence="9">
    <location>
        <position position="141"/>
    </location>
    <ligand>
        <name>Zn(2+)</name>
        <dbReference type="ChEBI" id="CHEBI:29105"/>
        <label>2</label>
    </ligand>
</feature>
<feature type="binding site" evidence="9">
    <location>
        <position position="107"/>
    </location>
    <ligand>
        <name>Zn(2+)</name>
        <dbReference type="ChEBI" id="CHEBI:29105"/>
        <label>1</label>
    </ligand>
</feature>
<evidence type="ECO:0000256" key="1">
    <source>
        <dbReference type="ARBA" id="ARBA00001947"/>
    </source>
</evidence>
<dbReference type="NCBIfam" id="TIGR01883">
    <property type="entry name" value="PepT-like"/>
    <property type="match status" value="1"/>
</dbReference>
<dbReference type="InterPro" id="IPR008007">
    <property type="entry name" value="Peptidase_M42"/>
</dbReference>
<keyword evidence="2" id="KW-0645">Protease</keyword>
<organism evidence="11 12">
    <name type="scientific">Syntrophomonas wolfei</name>
    <dbReference type="NCBI Taxonomy" id="863"/>
    <lineage>
        <taxon>Bacteria</taxon>
        <taxon>Bacillati</taxon>
        <taxon>Bacillota</taxon>
        <taxon>Clostridia</taxon>
        <taxon>Eubacteriales</taxon>
        <taxon>Syntrophomonadaceae</taxon>
        <taxon>Syntrophomonas</taxon>
    </lineage>
</organism>
<dbReference type="SUPFAM" id="SSF53187">
    <property type="entry name" value="Zn-dependent exopeptidases"/>
    <property type="match status" value="1"/>
</dbReference>
<evidence type="ECO:0000313" key="11">
    <source>
        <dbReference type="EMBL" id="HBK54290.1"/>
    </source>
</evidence>
<name>A0A354YY68_9FIRM</name>
<dbReference type="PANTHER" id="PTHR42994:SF2">
    <property type="entry name" value="PEPTIDASE"/>
    <property type="match status" value="1"/>
</dbReference>
<dbReference type="Pfam" id="PF01546">
    <property type="entry name" value="Peptidase_M20"/>
    <property type="match status" value="1"/>
</dbReference>
<dbReference type="Proteomes" id="UP000263273">
    <property type="component" value="Unassembled WGS sequence"/>
</dbReference>
<evidence type="ECO:0000256" key="6">
    <source>
        <dbReference type="ARBA" id="ARBA00023049"/>
    </source>
</evidence>
<dbReference type="InterPro" id="IPR011650">
    <property type="entry name" value="Peptidase_M20_dimer"/>
</dbReference>
<dbReference type="RefSeq" id="WP_061214930.1">
    <property type="nucleotide sequence ID" value="NZ_DCDX01000184.1"/>
</dbReference>
<dbReference type="PIRSF" id="PIRSF001123">
    <property type="entry name" value="PepA_GA"/>
    <property type="match status" value="1"/>
</dbReference>
<dbReference type="GO" id="GO:0046872">
    <property type="term" value="F:metal ion binding"/>
    <property type="evidence" value="ECO:0007669"/>
    <property type="project" value="UniProtKB-UniRule"/>
</dbReference>
<evidence type="ECO:0000256" key="8">
    <source>
        <dbReference type="PIRSR" id="PIRSR001123-1"/>
    </source>
</evidence>
<keyword evidence="4" id="KW-0378">Hydrolase</keyword>
<keyword evidence="5" id="KW-0862">Zinc</keyword>
<dbReference type="Gene3D" id="3.40.630.10">
    <property type="entry name" value="Zn peptidases"/>
    <property type="match status" value="1"/>
</dbReference>
<keyword evidence="3 9" id="KW-0479">Metal-binding</keyword>
<dbReference type="InterPro" id="IPR010162">
    <property type="entry name" value="PepT-like"/>
</dbReference>
<evidence type="ECO:0000256" key="5">
    <source>
        <dbReference type="ARBA" id="ARBA00022833"/>
    </source>
</evidence>
<evidence type="ECO:0000256" key="7">
    <source>
        <dbReference type="PIRNR" id="PIRNR001123"/>
    </source>
</evidence>
<comment type="similarity">
    <text evidence="7">Belongs to the peptidase M42 family.</text>
</comment>
<dbReference type="InterPro" id="IPR002933">
    <property type="entry name" value="Peptidase_M20"/>
</dbReference>
<feature type="domain" description="Peptidase M20 dimerisation" evidence="10">
    <location>
        <begin position="183"/>
        <end position="271"/>
    </location>
</feature>
<evidence type="ECO:0000256" key="3">
    <source>
        <dbReference type="ARBA" id="ARBA00022723"/>
    </source>
</evidence>